<dbReference type="CDD" id="cd15798">
    <property type="entry name" value="PMEI-like_3"/>
    <property type="match status" value="1"/>
</dbReference>
<dbReference type="SUPFAM" id="SSF101148">
    <property type="entry name" value="Plant invertase/pectin methylesterase inhibitor"/>
    <property type="match status" value="1"/>
</dbReference>
<keyword evidence="7" id="KW-0732">Signal</keyword>
<reference evidence="9" key="1">
    <citation type="submission" date="2019-03" db="EMBL/GenBank/DDBJ databases">
        <title>Molecular characterization of PME/PMEI genes and their involvement in root border cells releasing of Chinese fir.</title>
        <authorList>
            <person name="Lu W."/>
        </authorList>
    </citation>
    <scope>NUCLEOTIDE SEQUENCE</scope>
</reference>
<proteinExistence type="evidence at transcript level"/>
<dbReference type="InterPro" id="IPR000070">
    <property type="entry name" value="Pectinesterase_cat"/>
</dbReference>
<dbReference type="Pfam" id="PF01095">
    <property type="entry name" value="Pectinesterase"/>
    <property type="match status" value="1"/>
</dbReference>
<dbReference type="EC" id="3.1.1.11" evidence="7"/>
<name>A0A6G9W224_CUNLA</name>
<dbReference type="InterPro" id="IPR033131">
    <property type="entry name" value="Pectinesterase_Asp_AS"/>
</dbReference>
<feature type="chain" id="PRO_5026375529" description="Pectinesterase" evidence="7">
    <location>
        <begin position="22"/>
        <end position="554"/>
    </location>
</feature>
<comment type="similarity">
    <text evidence="2">In the N-terminal section; belongs to the PMEI family.</text>
</comment>
<dbReference type="InterPro" id="IPR035513">
    <property type="entry name" value="Invertase/methylesterase_inhib"/>
</dbReference>
<dbReference type="SUPFAM" id="SSF51126">
    <property type="entry name" value="Pectin lyase-like"/>
    <property type="match status" value="1"/>
</dbReference>
<evidence type="ECO:0000256" key="6">
    <source>
        <dbReference type="PROSITE-ProRule" id="PRU10040"/>
    </source>
</evidence>
<dbReference type="Pfam" id="PF04043">
    <property type="entry name" value="PMEI"/>
    <property type="match status" value="1"/>
</dbReference>
<dbReference type="GO" id="GO:0030599">
    <property type="term" value="F:pectinesterase activity"/>
    <property type="evidence" value="ECO:0007669"/>
    <property type="project" value="UniProtKB-UniRule"/>
</dbReference>
<evidence type="ECO:0000259" key="8">
    <source>
        <dbReference type="SMART" id="SM00856"/>
    </source>
</evidence>
<dbReference type="InterPro" id="IPR011050">
    <property type="entry name" value="Pectin_lyase_fold/virulence"/>
</dbReference>
<dbReference type="GO" id="GO:0004857">
    <property type="term" value="F:enzyme inhibitor activity"/>
    <property type="evidence" value="ECO:0007669"/>
    <property type="project" value="InterPro"/>
</dbReference>
<organism evidence="9">
    <name type="scientific">Cunninghamia lanceolata</name>
    <name type="common">China fir</name>
    <name type="synonym">Pinus lanceolata</name>
    <dbReference type="NCBI Taxonomy" id="28977"/>
    <lineage>
        <taxon>Eukaryota</taxon>
        <taxon>Viridiplantae</taxon>
        <taxon>Streptophyta</taxon>
        <taxon>Embryophyta</taxon>
        <taxon>Tracheophyta</taxon>
        <taxon>Spermatophyta</taxon>
        <taxon>Pinopsida</taxon>
        <taxon>Pinidae</taxon>
        <taxon>Conifers II</taxon>
        <taxon>Cupressales</taxon>
        <taxon>Cupressaceae</taxon>
        <taxon>Cunninghamia</taxon>
    </lineage>
</organism>
<protein>
    <recommendedName>
        <fullName evidence="7">Pectinesterase</fullName>
        <ecNumber evidence="7">3.1.1.11</ecNumber>
    </recommendedName>
</protein>
<comment type="similarity">
    <text evidence="3">In the C-terminal section; belongs to the pectinesterase family.</text>
</comment>
<feature type="signal peptide" evidence="7">
    <location>
        <begin position="1"/>
        <end position="21"/>
    </location>
</feature>
<comment type="catalytic activity">
    <reaction evidence="7">
        <text>[(1-&gt;4)-alpha-D-galacturonosyl methyl ester](n) + n H2O = [(1-&gt;4)-alpha-D-galacturonosyl](n) + n methanol + n H(+)</text>
        <dbReference type="Rhea" id="RHEA:22380"/>
        <dbReference type="Rhea" id="RHEA-COMP:14570"/>
        <dbReference type="Rhea" id="RHEA-COMP:14573"/>
        <dbReference type="ChEBI" id="CHEBI:15377"/>
        <dbReference type="ChEBI" id="CHEBI:15378"/>
        <dbReference type="ChEBI" id="CHEBI:17790"/>
        <dbReference type="ChEBI" id="CHEBI:140522"/>
        <dbReference type="ChEBI" id="CHEBI:140523"/>
        <dbReference type="EC" id="3.1.1.11"/>
    </reaction>
</comment>
<dbReference type="Gene3D" id="1.20.140.40">
    <property type="entry name" value="Invertase/pectin methylesterase inhibitor family protein"/>
    <property type="match status" value="1"/>
</dbReference>
<dbReference type="FunFam" id="2.160.20.10:FF:000001">
    <property type="entry name" value="Pectinesterase"/>
    <property type="match status" value="1"/>
</dbReference>
<dbReference type="EMBL" id="MK585493">
    <property type="protein sequence ID" value="QIR83184.1"/>
    <property type="molecule type" value="mRNA"/>
</dbReference>
<dbReference type="SMART" id="SM00856">
    <property type="entry name" value="PMEI"/>
    <property type="match status" value="1"/>
</dbReference>
<dbReference type="Gene3D" id="2.160.20.10">
    <property type="entry name" value="Single-stranded right-handed beta-helix, Pectin lyase-like"/>
    <property type="match status" value="1"/>
</dbReference>
<dbReference type="AlphaFoldDB" id="A0A6G9W224"/>
<feature type="domain" description="Pectinesterase inhibitor" evidence="8">
    <location>
        <begin position="23"/>
        <end position="177"/>
    </location>
</feature>
<evidence type="ECO:0000256" key="1">
    <source>
        <dbReference type="ARBA" id="ARBA00005184"/>
    </source>
</evidence>
<evidence type="ECO:0000256" key="2">
    <source>
        <dbReference type="ARBA" id="ARBA00006027"/>
    </source>
</evidence>
<dbReference type="NCBIfam" id="TIGR01614">
    <property type="entry name" value="PME_inhib"/>
    <property type="match status" value="1"/>
</dbReference>
<dbReference type="PANTHER" id="PTHR31707">
    <property type="entry name" value="PECTINESTERASE"/>
    <property type="match status" value="1"/>
</dbReference>
<gene>
    <name evidence="9" type="primary">PME26</name>
</gene>
<dbReference type="InterPro" id="IPR012334">
    <property type="entry name" value="Pectin_lyas_fold"/>
</dbReference>
<evidence type="ECO:0000256" key="5">
    <source>
        <dbReference type="ARBA" id="ARBA00023085"/>
    </source>
</evidence>
<dbReference type="InterPro" id="IPR006501">
    <property type="entry name" value="Pectinesterase_inhib_dom"/>
</dbReference>
<evidence type="ECO:0000313" key="9">
    <source>
        <dbReference type="EMBL" id="QIR83184.1"/>
    </source>
</evidence>
<accession>A0A6G9W224</accession>
<keyword evidence="4 7" id="KW-0378">Hydrolase</keyword>
<evidence type="ECO:0000256" key="4">
    <source>
        <dbReference type="ARBA" id="ARBA00022801"/>
    </source>
</evidence>
<dbReference type="GO" id="GO:0042545">
    <property type="term" value="P:cell wall modification"/>
    <property type="evidence" value="ECO:0007669"/>
    <property type="project" value="UniProtKB-UniRule"/>
</dbReference>
<dbReference type="UniPathway" id="UPA00545">
    <property type="reaction ID" value="UER00823"/>
</dbReference>
<evidence type="ECO:0000256" key="3">
    <source>
        <dbReference type="ARBA" id="ARBA00007786"/>
    </source>
</evidence>
<feature type="active site" evidence="6">
    <location>
        <position position="392"/>
    </location>
</feature>
<dbReference type="GO" id="GO:0045490">
    <property type="term" value="P:pectin catabolic process"/>
    <property type="evidence" value="ECO:0007669"/>
    <property type="project" value="UniProtKB-UniRule"/>
</dbReference>
<dbReference type="PROSITE" id="PS00503">
    <property type="entry name" value="PECTINESTERASE_2"/>
    <property type="match status" value="1"/>
</dbReference>
<evidence type="ECO:0000256" key="7">
    <source>
        <dbReference type="RuleBase" id="RU000589"/>
    </source>
</evidence>
<sequence>MASKVLLVILLAFLSSYQSRGDTRNNNVESACELAPNRTFCEWSLSQSGGSAGAGPKNLSEIVMRYSLRQAKIVKGSISGGSSSGLSMQSQAIEDCNFLYGLTVDYLMASLAKLTNSTNSTVGWKSAVDIQSYLSAALTNQATCLEGLKLANVKLRQFSFTNGISNASDSVSSSLALMKKFFIAGKAPPKRSRSVHSRRLLSDDDFVSQYGSVDDGLPSWLSRADRRRLLQSSSGDGVLVGDVVTVAQDGSGNYTTITDAINAAANQSADRCVIYVTAGVYEEYVQIPKYKYNIMLIGDGIDVTVITGNRSVVDGWTTFNSATVAAVGQGFLARDITFENTAGAEKHQAVALRVGSDLSAFYRCSIKGYQDTLYTHSLRQFYRECDIYGTVDFIFGNAAVVFQSCNLLARKPMDQQQNLFTAQGRTDPNQNTGTSIVNCNVTAAPELVPVISSFPTYLGRPWKQYSRTVYIQSYLDSVVQPAGWLAWSGDFALSTLYYGEYANTGPGANTSQRVSWPGYRVMNNSDAQNFTVTSFIAGDTWLSSAAVPFDAGLL</sequence>
<keyword evidence="5 7" id="KW-0063">Aspartyl esterase</keyword>
<comment type="pathway">
    <text evidence="1 7">Glycan metabolism; pectin degradation; 2-dehydro-3-deoxy-D-gluconate from pectin: step 1/5.</text>
</comment>